<dbReference type="Proteomes" id="UP000822476">
    <property type="component" value="Unassembled WGS sequence"/>
</dbReference>
<dbReference type="EMBL" id="JTDE01001023">
    <property type="protein sequence ID" value="KAF7259819.1"/>
    <property type="molecule type" value="Genomic_DNA"/>
</dbReference>
<protein>
    <recommendedName>
        <fullName evidence="3">Mitochondrial mRNA-processing protein COX24 C-terminal domain-containing protein</fullName>
    </recommendedName>
</protein>
<proteinExistence type="predicted"/>
<evidence type="ECO:0000313" key="2">
    <source>
        <dbReference type="Proteomes" id="UP000822476"/>
    </source>
</evidence>
<name>A0A8S9YXI9_9TREM</name>
<evidence type="ECO:0000313" key="1">
    <source>
        <dbReference type="EMBL" id="KAF7259819.1"/>
    </source>
</evidence>
<accession>A0A8S9YXI9</accession>
<keyword evidence="2" id="KW-1185">Reference proteome</keyword>
<evidence type="ECO:0008006" key="3">
    <source>
        <dbReference type="Google" id="ProtNLM"/>
    </source>
</evidence>
<dbReference type="AlphaFoldDB" id="A0A8S9YXI9"/>
<comment type="caution">
    <text evidence="1">The sequence shown here is derived from an EMBL/GenBank/DDBJ whole genome shotgun (WGS) entry which is preliminary data.</text>
</comment>
<reference evidence="1" key="1">
    <citation type="submission" date="2019-07" db="EMBL/GenBank/DDBJ databases">
        <title>Annotation for the trematode Paragonimus miyazaki's.</title>
        <authorList>
            <person name="Choi Y.-J."/>
        </authorList>
    </citation>
    <scope>NUCLEOTIDE SEQUENCE</scope>
    <source>
        <strain evidence="1">Japan</strain>
    </source>
</reference>
<dbReference type="OrthoDB" id="6252137at2759"/>
<organism evidence="1 2">
    <name type="scientific">Paragonimus skrjabini miyazakii</name>
    <dbReference type="NCBI Taxonomy" id="59628"/>
    <lineage>
        <taxon>Eukaryota</taxon>
        <taxon>Metazoa</taxon>
        <taxon>Spiralia</taxon>
        <taxon>Lophotrochozoa</taxon>
        <taxon>Platyhelminthes</taxon>
        <taxon>Trematoda</taxon>
        <taxon>Digenea</taxon>
        <taxon>Plagiorchiida</taxon>
        <taxon>Troglotremata</taxon>
        <taxon>Troglotrematidae</taxon>
        <taxon>Paragonimus</taxon>
    </lineage>
</organism>
<gene>
    <name evidence="1" type="ORF">EG68_02562</name>
</gene>
<sequence>MQLFKNVPSLFSGSFLRTMHTLGCRSTVIPMRLPPTFSLSKNVEFPSYILPFSKTPVILPPTWITPLDPIWNSVIVPLEAKNDIKNRKRKMKNHQKRKWRKAHISLIRKLEMQREKKEENKLQELFSFWRKRSEAWDPNEKIANHLNFAHRSGFFVDILHSQGSPLYKPK</sequence>